<reference evidence="1" key="1">
    <citation type="submission" date="2023-04" db="EMBL/GenBank/DDBJ databases">
        <title>Isolation and Characterization of Novel Plasmid-specific Phages Infecting Bacteria Carrying Diverse Conjugative Plasmids.</title>
        <authorList>
            <person name="Parra B."/>
            <person name="Cockx B."/>
            <person name="Lutz V.T."/>
            <person name="Bronsted L."/>
            <person name="Smets B.F."/>
            <person name="Dechesne A."/>
        </authorList>
    </citation>
    <scope>NUCLEOTIDE SEQUENCE</scope>
</reference>
<sequence length="68" mass="7651">MADIIKYRVKLLDSADKIVPATMVQIDPHHYKFYIFIENKTIGGKAGHMELQAAFPYALVESVTKVGK</sequence>
<dbReference type="EMBL" id="OQ829281">
    <property type="protein sequence ID" value="WHS68338.1"/>
    <property type="molecule type" value="Genomic_DNA"/>
</dbReference>
<proteinExistence type="predicted"/>
<keyword evidence="2" id="KW-1185">Reference proteome</keyword>
<evidence type="ECO:0000313" key="1">
    <source>
        <dbReference type="EMBL" id="WHS68338.1"/>
    </source>
</evidence>
<organism evidence="1 2">
    <name type="scientific">phage PKM.Lu.22.1</name>
    <dbReference type="NCBI Taxonomy" id="3049197"/>
    <lineage>
        <taxon>Viruses</taxon>
        <taxon>Duplodnaviria</taxon>
        <taxon>Heunggongvirae</taxon>
        <taxon>Uroviricota</taxon>
        <taxon>Caudoviricetes</taxon>
        <taxon>Grimontviridae</taxon>
    </lineage>
</organism>
<name>A0AAF0KYF5_9CAUD</name>
<dbReference type="Proteomes" id="UP001223176">
    <property type="component" value="Segment"/>
</dbReference>
<protein>
    <submittedName>
        <fullName evidence="1">Uncharacterized protein</fullName>
    </submittedName>
</protein>
<evidence type="ECO:0000313" key="2">
    <source>
        <dbReference type="Proteomes" id="UP001223176"/>
    </source>
</evidence>
<accession>A0AAF0KYF5</accession>